<dbReference type="Proteomes" id="UP000504606">
    <property type="component" value="Unplaced"/>
</dbReference>
<dbReference type="OrthoDB" id="7700296at2759"/>
<keyword evidence="2" id="KW-0472">Membrane</keyword>
<keyword evidence="3" id="KW-1185">Reference proteome</keyword>
<dbReference type="KEGG" id="foc:113214346"/>
<feature type="transmembrane region" description="Helical" evidence="2">
    <location>
        <begin position="12"/>
        <end position="37"/>
    </location>
</feature>
<protein>
    <submittedName>
        <fullName evidence="4">Uncharacterized protein LOC113214346</fullName>
    </submittedName>
</protein>
<dbReference type="RefSeq" id="XP_052130301.1">
    <property type="nucleotide sequence ID" value="XM_052274341.1"/>
</dbReference>
<proteinExistence type="predicted"/>
<dbReference type="AlphaFoldDB" id="A0A9C6XTV2"/>
<gene>
    <name evidence="4" type="primary">LOC113214346</name>
</gene>
<name>A0A9C6XTV2_FRAOC</name>
<evidence type="ECO:0000313" key="3">
    <source>
        <dbReference type="Proteomes" id="UP000504606"/>
    </source>
</evidence>
<accession>A0A9C6XTV2</accession>
<feature type="region of interest" description="Disordered" evidence="1">
    <location>
        <begin position="134"/>
        <end position="157"/>
    </location>
</feature>
<dbReference type="GeneID" id="113214346"/>
<evidence type="ECO:0000256" key="2">
    <source>
        <dbReference type="SAM" id="Phobius"/>
    </source>
</evidence>
<evidence type="ECO:0000313" key="4">
    <source>
        <dbReference type="RefSeq" id="XP_052130301.1"/>
    </source>
</evidence>
<keyword evidence="2" id="KW-1133">Transmembrane helix</keyword>
<keyword evidence="2" id="KW-0812">Transmembrane</keyword>
<organism evidence="3 4">
    <name type="scientific">Frankliniella occidentalis</name>
    <name type="common">Western flower thrips</name>
    <name type="synonym">Euthrips occidentalis</name>
    <dbReference type="NCBI Taxonomy" id="133901"/>
    <lineage>
        <taxon>Eukaryota</taxon>
        <taxon>Metazoa</taxon>
        <taxon>Ecdysozoa</taxon>
        <taxon>Arthropoda</taxon>
        <taxon>Hexapoda</taxon>
        <taxon>Insecta</taxon>
        <taxon>Pterygota</taxon>
        <taxon>Neoptera</taxon>
        <taxon>Paraneoptera</taxon>
        <taxon>Thysanoptera</taxon>
        <taxon>Terebrantia</taxon>
        <taxon>Thripoidea</taxon>
        <taxon>Thripidae</taxon>
        <taxon>Frankliniella</taxon>
    </lineage>
</organism>
<reference evidence="4" key="1">
    <citation type="submission" date="2025-08" db="UniProtKB">
        <authorList>
            <consortium name="RefSeq"/>
        </authorList>
    </citation>
    <scope>IDENTIFICATION</scope>
    <source>
        <tissue evidence="4">Whole organism</tissue>
    </source>
</reference>
<sequence length="705" mass="79583">MLFFFGVFPNRFALKLFCHTTSLCMCMLIYLLLFAFAPAPSSFSITRISLLEVLREKAGQGRKVQIDHAQEYVLRQSERVGKEIDEGSLRVQVSKILSKMFARLDKKRSNGDYTRYIEIDKNWLSVEEKLSTAIAPTPHSQKKGRPKKPFDQSCKKTKRRKLTDVVNKYSSEELLEATAIKLRSEGKGGESRFLSNLNEAVQSRKLPSQGVQTLAADVTLGAMVEADLSKNGYLAVRQLVNSQTPKMMPSYDKIQEEKQKCYPSDDFFTVTDFSAEVDLQALLDHTSGRIIALQDEVLEKFPQELCQVVLVVKWGFDGSSSHAEYNNHGPGDGTERKDCMFLTSMAPVQMRLESNKNTVVWQNPRPSSTRYCRPIRFQQRAETKQLLIQESAYIEGKIRGLDSTDFQLKSGKSVTVRYEMCPTMLDGKASSAAQKFSDQSCSLCGARPGEMNNLGDLEKTFQIKNPNNLKYGIPPLHSRIRSLECMLFVSYRIGTNRKSYQKYTDEQAKAVSLREKEVRQKVKENLNITVDKVVRGSGTSNTGNTARKFFDEPRITAEATGLDETLLHRLSVILDTLASGLDIDVEKFKTYAHETARLYVQLYPWNYVPSTVHKMLIHGHSAIEAAPVPIGMLSEEGSEALNKYVRNAREFHTRKFSSEATNEDLLKRLLVSSDPAISSLRRLPQRNVPGSFRPDVQNLLKPAAC</sequence>
<evidence type="ECO:0000256" key="1">
    <source>
        <dbReference type="SAM" id="MobiDB-lite"/>
    </source>
</evidence>